<evidence type="ECO:0000313" key="3">
    <source>
        <dbReference type="Proteomes" id="UP001234178"/>
    </source>
</evidence>
<name>A0ABR0ARZ5_9CRUS</name>
<organism evidence="2 3">
    <name type="scientific">Daphnia magna</name>
    <dbReference type="NCBI Taxonomy" id="35525"/>
    <lineage>
        <taxon>Eukaryota</taxon>
        <taxon>Metazoa</taxon>
        <taxon>Ecdysozoa</taxon>
        <taxon>Arthropoda</taxon>
        <taxon>Crustacea</taxon>
        <taxon>Branchiopoda</taxon>
        <taxon>Diplostraca</taxon>
        <taxon>Cladocera</taxon>
        <taxon>Anomopoda</taxon>
        <taxon>Daphniidae</taxon>
        <taxon>Daphnia</taxon>
    </lineage>
</organism>
<reference evidence="2 3" key="1">
    <citation type="journal article" date="2023" name="Nucleic Acids Res.">
        <title>The hologenome of Daphnia magna reveals possible DNA methylation and microbiome-mediated evolution of the host genome.</title>
        <authorList>
            <person name="Chaturvedi A."/>
            <person name="Li X."/>
            <person name="Dhandapani V."/>
            <person name="Marshall H."/>
            <person name="Kissane S."/>
            <person name="Cuenca-Cambronero M."/>
            <person name="Asole G."/>
            <person name="Calvet F."/>
            <person name="Ruiz-Romero M."/>
            <person name="Marangio P."/>
            <person name="Guigo R."/>
            <person name="Rago D."/>
            <person name="Mirbahai L."/>
            <person name="Eastwood N."/>
            <person name="Colbourne J.K."/>
            <person name="Zhou J."/>
            <person name="Mallon E."/>
            <person name="Orsini L."/>
        </authorList>
    </citation>
    <scope>NUCLEOTIDE SEQUENCE [LARGE SCALE GENOMIC DNA]</scope>
    <source>
        <strain evidence="2">LRV0_1</strain>
    </source>
</reference>
<proteinExistence type="predicted"/>
<evidence type="ECO:0000313" key="2">
    <source>
        <dbReference type="EMBL" id="KAK4027733.1"/>
    </source>
</evidence>
<evidence type="ECO:0000256" key="1">
    <source>
        <dbReference type="SAM" id="MobiDB-lite"/>
    </source>
</evidence>
<dbReference type="EMBL" id="JAOYFB010000038">
    <property type="protein sequence ID" value="KAK4027733.1"/>
    <property type="molecule type" value="Genomic_DNA"/>
</dbReference>
<accession>A0ABR0ARZ5</accession>
<keyword evidence="3" id="KW-1185">Reference proteome</keyword>
<feature type="region of interest" description="Disordered" evidence="1">
    <location>
        <begin position="72"/>
        <end position="112"/>
    </location>
</feature>
<sequence>MFFSIEHRRIGLMVDYERAWPSIAPYEISWVFASNVSGSREDGRCLAVKDGRYSAVEEGRYSVVEDGRYSAVEDGRGDTQSCRPGRSGESRRRTVKTGAVTAGEVKTGAENK</sequence>
<dbReference type="Proteomes" id="UP001234178">
    <property type="component" value="Unassembled WGS sequence"/>
</dbReference>
<gene>
    <name evidence="2" type="ORF">OUZ56_016780</name>
</gene>
<comment type="caution">
    <text evidence="2">The sequence shown here is derived from an EMBL/GenBank/DDBJ whole genome shotgun (WGS) entry which is preliminary data.</text>
</comment>
<protein>
    <submittedName>
        <fullName evidence="2">Uncharacterized protein</fullName>
    </submittedName>
</protein>